<evidence type="ECO:0000313" key="3">
    <source>
        <dbReference type="Proteomes" id="UP000521872"/>
    </source>
</evidence>
<protein>
    <recommendedName>
        <fullName evidence="4">HRDC domain-containing protein</fullName>
    </recommendedName>
</protein>
<keyword evidence="3" id="KW-1185">Reference proteome</keyword>
<name>A0A8H4R2U7_9AGAR</name>
<feature type="region of interest" description="Disordered" evidence="1">
    <location>
        <begin position="260"/>
        <end position="286"/>
    </location>
</feature>
<proteinExistence type="predicted"/>
<dbReference type="AlphaFoldDB" id="A0A8H4R2U7"/>
<evidence type="ECO:0000313" key="2">
    <source>
        <dbReference type="EMBL" id="KAF4622415.1"/>
    </source>
</evidence>
<feature type="compositionally biased region" description="Basic residues" evidence="1">
    <location>
        <begin position="59"/>
        <end position="74"/>
    </location>
</feature>
<sequence>MSFTGGSSLSKLSMSLASCGVLLVEKTIFEADLSDICKDEVNQTAKKGVRKSTAYPKAPKGHAIKHGVQRGAHHGKSDENLARIPVPLDSMSPDEGLYTLAQTGHCRRKVLTEIYGNKPAQPTVPCCDICDPSLLDRTRPSAPEPVPRKVAVKTGEVNVKVKIALQKWRREIWKRDFEDALFGPSVIIKDETLTTLASVGPIERLNELEKATGGDWPWFGKYGDELLDTMKQLDIAPVQAKPQRRTEKRPLAGVDGNEVHVEEEGGSLRKKRATTQSTTPVIPNPVVTPLHPASASRHQHQNFTFVPHTPRTHPGSQAPSYSSHATPPILPYTPLPYYHTPYPPYMYPPYFQYPVQPFPQQVTPSRTPAPSTSQCPDPESNTASHARFE</sequence>
<gene>
    <name evidence="2" type="ORF">D9613_009124</name>
</gene>
<evidence type="ECO:0000256" key="1">
    <source>
        <dbReference type="SAM" id="MobiDB-lite"/>
    </source>
</evidence>
<dbReference type="Proteomes" id="UP000521872">
    <property type="component" value="Unassembled WGS sequence"/>
</dbReference>
<organism evidence="2 3">
    <name type="scientific">Agrocybe pediades</name>
    <dbReference type="NCBI Taxonomy" id="84607"/>
    <lineage>
        <taxon>Eukaryota</taxon>
        <taxon>Fungi</taxon>
        <taxon>Dikarya</taxon>
        <taxon>Basidiomycota</taxon>
        <taxon>Agaricomycotina</taxon>
        <taxon>Agaricomycetes</taxon>
        <taxon>Agaricomycetidae</taxon>
        <taxon>Agaricales</taxon>
        <taxon>Agaricineae</taxon>
        <taxon>Strophariaceae</taxon>
        <taxon>Agrocybe</taxon>
    </lineage>
</organism>
<accession>A0A8H4R2U7</accession>
<comment type="caution">
    <text evidence="2">The sequence shown here is derived from an EMBL/GenBank/DDBJ whole genome shotgun (WGS) entry which is preliminary data.</text>
</comment>
<feature type="region of interest" description="Disordered" evidence="1">
    <location>
        <begin position="48"/>
        <end position="77"/>
    </location>
</feature>
<feature type="region of interest" description="Disordered" evidence="1">
    <location>
        <begin position="358"/>
        <end position="389"/>
    </location>
</feature>
<dbReference type="EMBL" id="JAACJL010000002">
    <property type="protein sequence ID" value="KAF4622415.1"/>
    <property type="molecule type" value="Genomic_DNA"/>
</dbReference>
<feature type="compositionally biased region" description="Polar residues" evidence="1">
    <location>
        <begin position="365"/>
        <end position="389"/>
    </location>
</feature>
<evidence type="ECO:0008006" key="4">
    <source>
        <dbReference type="Google" id="ProtNLM"/>
    </source>
</evidence>
<reference evidence="2 3" key="1">
    <citation type="submission" date="2019-12" db="EMBL/GenBank/DDBJ databases">
        <authorList>
            <person name="Floudas D."/>
            <person name="Bentzer J."/>
            <person name="Ahren D."/>
            <person name="Johansson T."/>
            <person name="Persson P."/>
            <person name="Tunlid A."/>
        </authorList>
    </citation>
    <scope>NUCLEOTIDE SEQUENCE [LARGE SCALE GENOMIC DNA]</scope>
    <source>
        <strain evidence="2 3">CBS 102.39</strain>
    </source>
</reference>